<dbReference type="GO" id="GO:0019789">
    <property type="term" value="F:SUMO transferase activity"/>
    <property type="evidence" value="ECO:0007669"/>
    <property type="project" value="InterPro"/>
</dbReference>
<dbReference type="Pfam" id="PF14634">
    <property type="entry name" value="zf-RING_5"/>
    <property type="match status" value="1"/>
</dbReference>
<feature type="compositionally biased region" description="Polar residues" evidence="2">
    <location>
        <begin position="306"/>
        <end position="343"/>
    </location>
</feature>
<evidence type="ECO:0000313" key="4">
    <source>
        <dbReference type="EMBL" id="EIW85076.1"/>
    </source>
</evidence>
<dbReference type="GeneID" id="19201667"/>
<dbReference type="OrthoDB" id="2535391at2759"/>
<feature type="compositionally biased region" description="Polar residues" evidence="2">
    <location>
        <begin position="366"/>
        <end position="376"/>
    </location>
</feature>
<dbReference type="PANTHER" id="PTHR22663:SF17">
    <property type="entry name" value="RING FINGER PROTEIN NARYA-RELATED"/>
    <property type="match status" value="1"/>
</dbReference>
<proteinExistence type="predicted"/>
<evidence type="ECO:0000256" key="1">
    <source>
        <dbReference type="ARBA" id="ARBA00023254"/>
    </source>
</evidence>
<dbReference type="GO" id="GO:0016925">
    <property type="term" value="P:protein sumoylation"/>
    <property type="evidence" value="ECO:0007669"/>
    <property type="project" value="TreeGrafter"/>
</dbReference>
<reference evidence="5" key="1">
    <citation type="journal article" date="2012" name="Science">
        <title>The Paleozoic origin of enzymatic lignin decomposition reconstructed from 31 fungal genomes.</title>
        <authorList>
            <person name="Floudas D."/>
            <person name="Binder M."/>
            <person name="Riley R."/>
            <person name="Barry K."/>
            <person name="Blanchette R.A."/>
            <person name="Henrissat B."/>
            <person name="Martinez A.T."/>
            <person name="Otillar R."/>
            <person name="Spatafora J.W."/>
            <person name="Yadav J.S."/>
            <person name="Aerts A."/>
            <person name="Benoit I."/>
            <person name="Boyd A."/>
            <person name="Carlson A."/>
            <person name="Copeland A."/>
            <person name="Coutinho P.M."/>
            <person name="de Vries R.P."/>
            <person name="Ferreira P."/>
            <person name="Findley K."/>
            <person name="Foster B."/>
            <person name="Gaskell J."/>
            <person name="Glotzer D."/>
            <person name="Gorecki P."/>
            <person name="Heitman J."/>
            <person name="Hesse C."/>
            <person name="Hori C."/>
            <person name="Igarashi K."/>
            <person name="Jurgens J.A."/>
            <person name="Kallen N."/>
            <person name="Kersten P."/>
            <person name="Kohler A."/>
            <person name="Kuees U."/>
            <person name="Kumar T.K.A."/>
            <person name="Kuo A."/>
            <person name="LaButti K."/>
            <person name="Larrondo L.F."/>
            <person name="Lindquist E."/>
            <person name="Ling A."/>
            <person name="Lombard V."/>
            <person name="Lucas S."/>
            <person name="Lundell T."/>
            <person name="Martin R."/>
            <person name="McLaughlin D.J."/>
            <person name="Morgenstern I."/>
            <person name="Morin E."/>
            <person name="Murat C."/>
            <person name="Nagy L.G."/>
            <person name="Nolan M."/>
            <person name="Ohm R.A."/>
            <person name="Patyshakuliyeva A."/>
            <person name="Rokas A."/>
            <person name="Ruiz-Duenas F.J."/>
            <person name="Sabat G."/>
            <person name="Salamov A."/>
            <person name="Samejima M."/>
            <person name="Schmutz J."/>
            <person name="Slot J.C."/>
            <person name="St John F."/>
            <person name="Stenlid J."/>
            <person name="Sun H."/>
            <person name="Sun S."/>
            <person name="Syed K."/>
            <person name="Tsang A."/>
            <person name="Wiebenga A."/>
            <person name="Young D."/>
            <person name="Pisabarro A."/>
            <person name="Eastwood D.C."/>
            <person name="Martin F."/>
            <person name="Cullen D."/>
            <person name="Grigoriev I.V."/>
            <person name="Hibbett D.S."/>
        </authorList>
    </citation>
    <scope>NUCLEOTIDE SEQUENCE [LARGE SCALE GENOMIC DNA]</scope>
    <source>
        <strain evidence="5">RWD-64-598 SS2</strain>
    </source>
</reference>
<dbReference type="InterPro" id="IPR001841">
    <property type="entry name" value="Znf_RING"/>
</dbReference>
<feature type="region of interest" description="Disordered" evidence="2">
    <location>
        <begin position="148"/>
        <end position="246"/>
    </location>
</feature>
<gene>
    <name evidence="4" type="ORF">CONPUDRAFT_141814</name>
</gene>
<name>A0A5M3N196_CONPW</name>
<keyword evidence="5" id="KW-1185">Reference proteome</keyword>
<evidence type="ECO:0000313" key="5">
    <source>
        <dbReference type="Proteomes" id="UP000053558"/>
    </source>
</evidence>
<accession>A0A5M3N196</accession>
<dbReference type="InterPro" id="IPR042123">
    <property type="entry name" value="Zip3/RNF212-like"/>
</dbReference>
<dbReference type="GO" id="GO:0007131">
    <property type="term" value="P:reciprocal meiotic recombination"/>
    <property type="evidence" value="ECO:0007669"/>
    <property type="project" value="InterPro"/>
</dbReference>
<dbReference type="GO" id="GO:0000795">
    <property type="term" value="C:synaptonemal complex"/>
    <property type="evidence" value="ECO:0007669"/>
    <property type="project" value="InterPro"/>
</dbReference>
<evidence type="ECO:0000259" key="3">
    <source>
        <dbReference type="Pfam" id="PF14634"/>
    </source>
</evidence>
<comment type="caution">
    <text evidence="4">The sequence shown here is derived from an EMBL/GenBank/DDBJ whole genome shotgun (WGS) entry which is preliminary data.</text>
</comment>
<sequence length="385" mass="42542">MSSISGAAHDAFDFDFWKFVNCCVCHLRFASTSAAPPVPFWITECGHVICNNHLNSNQRCPQCGSHNIQLMPLQHDIEEPMSEYFRSLPHVLDGVANAVKFQQESVASLVRHHKDRAAHFSSTSERLRNERNNLRRENEELKHRITLLEQGGDPSTVINSNGKRLRSDPCSSSPKSGVVTAPDRLTLSERDYPNFTSGQRRPIHSDAQSDRPGTSRFAHKPTRIYPPRLSHDQSGSLHPEGGDSSSQHLLVTKMSEIITSPQTNAWLTVWLTGRQISTSRTGLPMKPPAPINGRVAGPMGPPPTPQKTFSFRTPQTPSQSLKPTPTNANLGSTRSARDLTSNRFEPASTLKGSVSSDRSVMMRNSVGRQRTASGSQRKPFVPGKL</sequence>
<feature type="region of interest" description="Disordered" evidence="2">
    <location>
        <begin position="298"/>
        <end position="385"/>
    </location>
</feature>
<evidence type="ECO:0000256" key="2">
    <source>
        <dbReference type="SAM" id="MobiDB-lite"/>
    </source>
</evidence>
<keyword evidence="1" id="KW-0469">Meiosis</keyword>
<dbReference type="RefSeq" id="XP_007764678.1">
    <property type="nucleotide sequence ID" value="XM_007766488.1"/>
</dbReference>
<dbReference type="GO" id="GO:0007129">
    <property type="term" value="P:homologous chromosome pairing at meiosis"/>
    <property type="evidence" value="ECO:0007669"/>
    <property type="project" value="TreeGrafter"/>
</dbReference>
<organism evidence="4 5">
    <name type="scientific">Coniophora puteana (strain RWD-64-598)</name>
    <name type="common">Brown rot fungus</name>
    <dbReference type="NCBI Taxonomy" id="741705"/>
    <lineage>
        <taxon>Eukaryota</taxon>
        <taxon>Fungi</taxon>
        <taxon>Dikarya</taxon>
        <taxon>Basidiomycota</taxon>
        <taxon>Agaricomycotina</taxon>
        <taxon>Agaricomycetes</taxon>
        <taxon>Agaricomycetidae</taxon>
        <taxon>Boletales</taxon>
        <taxon>Coniophorineae</taxon>
        <taxon>Coniophoraceae</taxon>
        <taxon>Coniophora</taxon>
    </lineage>
</organism>
<dbReference type="PANTHER" id="PTHR22663">
    <property type="entry name" value="RING FINGER PROTEIN NARYA-RELATED"/>
    <property type="match status" value="1"/>
</dbReference>
<feature type="domain" description="RING-type" evidence="3">
    <location>
        <begin position="21"/>
        <end position="64"/>
    </location>
</feature>
<protein>
    <recommendedName>
        <fullName evidence="3">RING-type domain-containing protein</fullName>
    </recommendedName>
</protein>
<dbReference type="KEGG" id="cput:CONPUDRAFT_141814"/>
<dbReference type="Proteomes" id="UP000053558">
    <property type="component" value="Unassembled WGS sequence"/>
</dbReference>
<dbReference type="AlphaFoldDB" id="A0A5M3N196"/>
<dbReference type="EMBL" id="JH711574">
    <property type="protein sequence ID" value="EIW85076.1"/>
    <property type="molecule type" value="Genomic_DNA"/>
</dbReference>